<dbReference type="PANTHER" id="PTHR43034:SF2">
    <property type="entry name" value="ION-TRANSLOCATING OXIDOREDUCTASE COMPLEX SUBUNIT C"/>
    <property type="match status" value="1"/>
</dbReference>
<dbReference type="PANTHER" id="PTHR43034">
    <property type="entry name" value="ION-TRANSLOCATING OXIDOREDUCTASE COMPLEX SUBUNIT C"/>
    <property type="match status" value="1"/>
</dbReference>
<sequence>MKLFKFHGGVHPEEHKRVTSVKPIRVMPIPSHLYVPLQQHIGAPAEPSVKVGDVVLKGQLLAHSQGAISAPIHAPTSGTIVEIGEYPAPHPSGLPVRTIVLAADGEDKWLESPINDADPLQASSAEIALRVGAAGIVGMGGATFPSAVKLRLGSKHKIHTLVLNGGECEPYLTCDDRLMQEHADGIVDGARIILHTIGAEKALLVVEDNKPAAIVALQKACGFMGNMQVVQVPAQYPMGSEKHMIKAVTGLEVPAGGLGADIGVLVHNMGTAYAVHQAIRHNRPLISRVITVGGGAVKEPQNVEVPIGALLSDVIAFCGGLVEAPARILMGGPMMGQMMPSLNIPVVKGSSGIIALTAEEVAANTTMPCIRCGSCVSACPCGLLPLQMAAHAKAGNLEQVVDFGLVDCVSCGCCSYVCPSHIPLVQYFNYAKGEIAARQQAKHKAQENRRLVEQRNQRLEREVQAKAEAAAKRKAAKAAKSINAELSLD</sequence>
<comment type="function">
    <text evidence="8">Part of a membrane-bound complex that couples electron transfer with translocation of ions across the membrane.</text>
</comment>
<dbReference type="HAMAP" id="MF_00461">
    <property type="entry name" value="RsxC_RnfC"/>
    <property type="match status" value="1"/>
</dbReference>
<evidence type="ECO:0000259" key="10">
    <source>
        <dbReference type="PROSITE" id="PS51379"/>
    </source>
</evidence>
<dbReference type="Gene3D" id="3.30.70.20">
    <property type="match status" value="1"/>
</dbReference>
<dbReference type="Pfam" id="PF12838">
    <property type="entry name" value="Fer4_7"/>
    <property type="match status" value="1"/>
</dbReference>
<dbReference type="AlphaFoldDB" id="A0A2N9YB22"/>
<keyword evidence="5 8" id="KW-0249">Electron transport</keyword>
<dbReference type="EMBL" id="CP018889">
    <property type="protein sequence ID" value="AUI67651.1"/>
    <property type="molecule type" value="Genomic_DNA"/>
</dbReference>
<gene>
    <name evidence="8" type="primary">rnfC</name>
    <name evidence="11" type="synonym">rsxC</name>
    <name evidence="11" type="ORF">BLE401_02355</name>
</gene>
<dbReference type="GO" id="GO:0022900">
    <property type="term" value="P:electron transport chain"/>
    <property type="evidence" value="ECO:0007669"/>
    <property type="project" value="UniProtKB-UniRule"/>
</dbReference>
<keyword evidence="3 8" id="KW-0479">Metal-binding</keyword>
<dbReference type="GO" id="GO:0005886">
    <property type="term" value="C:plasma membrane"/>
    <property type="evidence" value="ECO:0007669"/>
    <property type="project" value="UniProtKB-SubCell"/>
</dbReference>
<accession>A0A2N9YB22</accession>
<feature type="coiled-coil region" evidence="9">
    <location>
        <begin position="442"/>
        <end position="469"/>
    </location>
</feature>
<keyword evidence="4 8" id="KW-0677">Repeat</keyword>
<feature type="binding site" evidence="8">
    <location>
        <position position="372"/>
    </location>
    <ligand>
        <name>[4Fe-4S] cluster</name>
        <dbReference type="ChEBI" id="CHEBI:49883"/>
        <label>1</label>
    </ligand>
</feature>
<evidence type="ECO:0000256" key="8">
    <source>
        <dbReference type="HAMAP-Rule" id="MF_00461"/>
    </source>
</evidence>
<feature type="binding site" evidence="8">
    <location>
        <position position="375"/>
    </location>
    <ligand>
        <name>[4Fe-4S] cluster</name>
        <dbReference type="ChEBI" id="CHEBI:49883"/>
        <label>1</label>
    </ligand>
</feature>
<dbReference type="SUPFAM" id="SSF142019">
    <property type="entry name" value="Nqo1 FMN-binding domain-like"/>
    <property type="match status" value="1"/>
</dbReference>
<comment type="subunit">
    <text evidence="8">The complex is composed of six subunits: RnfA, RnfB, RnfC, RnfD, RnfE and RnfG.</text>
</comment>
<dbReference type="Proteomes" id="UP000234271">
    <property type="component" value="Chromosome"/>
</dbReference>
<feature type="binding site" evidence="8">
    <location>
        <position position="411"/>
    </location>
    <ligand>
        <name>[4Fe-4S] cluster</name>
        <dbReference type="ChEBI" id="CHEBI:49883"/>
        <label>2</label>
    </ligand>
</feature>
<dbReference type="InterPro" id="IPR019554">
    <property type="entry name" value="Soluble_ligand-bd"/>
</dbReference>
<name>A0A2N9YB22_9GAMM</name>
<evidence type="ECO:0000256" key="5">
    <source>
        <dbReference type="ARBA" id="ARBA00022982"/>
    </source>
</evidence>
<keyword evidence="2 8" id="KW-0004">4Fe-4S</keyword>
<dbReference type="KEGG" id="blep:AL038_03665"/>
<dbReference type="PROSITE" id="PS51379">
    <property type="entry name" value="4FE4S_FER_2"/>
    <property type="match status" value="2"/>
</dbReference>
<feature type="domain" description="4Fe-4S ferredoxin-type" evidence="10">
    <location>
        <begin position="397"/>
        <end position="428"/>
    </location>
</feature>
<dbReference type="SUPFAM" id="SSF46548">
    <property type="entry name" value="alpha-helical ferredoxin"/>
    <property type="match status" value="1"/>
</dbReference>
<keyword evidence="8" id="KW-0997">Cell inner membrane</keyword>
<dbReference type="InterPro" id="IPR026902">
    <property type="entry name" value="RnfC_N"/>
</dbReference>
<keyword evidence="8" id="KW-1003">Cell membrane</keyword>
<dbReference type="GO" id="GO:0051539">
    <property type="term" value="F:4 iron, 4 sulfur cluster binding"/>
    <property type="evidence" value="ECO:0007669"/>
    <property type="project" value="UniProtKB-KW"/>
</dbReference>
<evidence type="ECO:0000313" key="12">
    <source>
        <dbReference type="Proteomes" id="UP000234271"/>
    </source>
</evidence>
<keyword evidence="9" id="KW-0175">Coiled coil</keyword>
<evidence type="ECO:0000256" key="9">
    <source>
        <dbReference type="SAM" id="Coils"/>
    </source>
</evidence>
<dbReference type="Gene3D" id="3.10.20.600">
    <property type="match status" value="1"/>
</dbReference>
<comment type="subcellular location">
    <subcellularLocation>
        <location evidence="8">Cell inner membrane</location>
        <topology evidence="8">Peripheral membrane protein</topology>
    </subcellularLocation>
</comment>
<keyword evidence="6 8" id="KW-0408">Iron</keyword>
<dbReference type="RefSeq" id="WP_062149187.1">
    <property type="nucleotide sequence ID" value="NZ_CP012373.2"/>
</dbReference>
<evidence type="ECO:0000256" key="7">
    <source>
        <dbReference type="ARBA" id="ARBA00023014"/>
    </source>
</evidence>
<evidence type="ECO:0000256" key="2">
    <source>
        <dbReference type="ARBA" id="ARBA00022485"/>
    </source>
</evidence>
<dbReference type="EC" id="7.-.-.-" evidence="8"/>
<feature type="domain" description="4Fe-4S ferredoxin-type" evidence="10">
    <location>
        <begin position="359"/>
        <end position="389"/>
    </location>
</feature>
<dbReference type="OrthoDB" id="9767754at2"/>
<feature type="binding site" evidence="8">
    <location>
        <position position="408"/>
    </location>
    <ligand>
        <name>[4Fe-4S] cluster</name>
        <dbReference type="ChEBI" id="CHEBI:49883"/>
        <label>2</label>
    </ligand>
</feature>
<protein>
    <recommendedName>
        <fullName evidence="8">Ion-translocating oxidoreductase complex subunit C</fullName>
        <ecNumber evidence="8">7.-.-.-</ecNumber>
    </recommendedName>
    <alternativeName>
        <fullName evidence="8">Rnf electron transport complex subunit C</fullName>
    </alternativeName>
</protein>
<evidence type="ECO:0000256" key="3">
    <source>
        <dbReference type="ARBA" id="ARBA00022723"/>
    </source>
</evidence>
<dbReference type="Pfam" id="PF10531">
    <property type="entry name" value="SLBB"/>
    <property type="match status" value="1"/>
</dbReference>
<dbReference type="NCBIfam" id="NF003454">
    <property type="entry name" value="PRK05035.1"/>
    <property type="match status" value="1"/>
</dbReference>
<dbReference type="NCBIfam" id="TIGR01945">
    <property type="entry name" value="rnfC"/>
    <property type="match status" value="1"/>
</dbReference>
<keyword evidence="8" id="KW-0472">Membrane</keyword>
<proteinExistence type="inferred from homology"/>
<dbReference type="Pfam" id="PF01512">
    <property type="entry name" value="Complex1_51K"/>
    <property type="match status" value="1"/>
</dbReference>
<dbReference type="Gene3D" id="3.40.50.11540">
    <property type="entry name" value="NADH-ubiquinone oxidoreductase 51kDa subunit"/>
    <property type="match status" value="1"/>
</dbReference>
<evidence type="ECO:0000313" key="11">
    <source>
        <dbReference type="EMBL" id="AUI67651.1"/>
    </source>
</evidence>
<dbReference type="InterPro" id="IPR037225">
    <property type="entry name" value="Nuo51_FMN-bd_sf"/>
</dbReference>
<evidence type="ECO:0000256" key="4">
    <source>
        <dbReference type="ARBA" id="ARBA00022737"/>
    </source>
</evidence>
<comment type="cofactor">
    <cofactor evidence="8">
        <name>[4Fe-4S] cluster</name>
        <dbReference type="ChEBI" id="CHEBI:49883"/>
    </cofactor>
    <text evidence="8">Binds 2 [4Fe-4S] clusters per subunit.</text>
</comment>
<dbReference type="PROSITE" id="PS00198">
    <property type="entry name" value="4FE4S_FER_1"/>
    <property type="match status" value="1"/>
</dbReference>
<evidence type="ECO:0000256" key="6">
    <source>
        <dbReference type="ARBA" id="ARBA00023004"/>
    </source>
</evidence>
<keyword evidence="12" id="KW-1185">Reference proteome</keyword>
<dbReference type="InterPro" id="IPR011538">
    <property type="entry name" value="Nuo51_FMN-bd"/>
</dbReference>
<keyword evidence="1 8" id="KW-0813">Transport</keyword>
<dbReference type="InterPro" id="IPR010208">
    <property type="entry name" value="Ion_transpt_RnfC/RsxC"/>
</dbReference>
<organism evidence="11 12">
    <name type="scientific">Beggiatoa leptomitoformis</name>
    <dbReference type="NCBI Taxonomy" id="288004"/>
    <lineage>
        <taxon>Bacteria</taxon>
        <taxon>Pseudomonadati</taxon>
        <taxon>Pseudomonadota</taxon>
        <taxon>Gammaproteobacteria</taxon>
        <taxon>Thiotrichales</taxon>
        <taxon>Thiotrichaceae</taxon>
        <taxon>Beggiatoa</taxon>
    </lineage>
</organism>
<reference evidence="12" key="1">
    <citation type="submission" date="2016-12" db="EMBL/GenBank/DDBJ databases">
        <title>Complete Genome Sequence of Beggiatoa leptomitiformis D-401.</title>
        <authorList>
            <person name="Fomenkov A."/>
            <person name="Vincze T."/>
            <person name="Grabovich M."/>
            <person name="Anton B.P."/>
            <person name="Dubinina G."/>
            <person name="Orlova M."/>
            <person name="Belousova E."/>
            <person name="Roberts R.J."/>
        </authorList>
    </citation>
    <scope>NUCLEOTIDE SEQUENCE [LARGE SCALE GENOMIC DNA]</scope>
    <source>
        <strain evidence="12">D-401</strain>
    </source>
</reference>
<keyword evidence="7 8" id="KW-0411">Iron-sulfur</keyword>
<comment type="similarity">
    <text evidence="8">Belongs to the 4Fe4S bacterial-type ferredoxin family. RnfC subfamily.</text>
</comment>
<dbReference type="InterPro" id="IPR017900">
    <property type="entry name" value="4Fe4S_Fe_S_CS"/>
</dbReference>
<dbReference type="InterPro" id="IPR017896">
    <property type="entry name" value="4Fe4S_Fe-S-bd"/>
</dbReference>
<feature type="binding site" evidence="8">
    <location>
        <position position="414"/>
    </location>
    <ligand>
        <name>[4Fe-4S] cluster</name>
        <dbReference type="ChEBI" id="CHEBI:49883"/>
        <label>2</label>
    </ligand>
</feature>
<evidence type="ECO:0000256" key="1">
    <source>
        <dbReference type="ARBA" id="ARBA00022448"/>
    </source>
</evidence>
<dbReference type="GO" id="GO:0046872">
    <property type="term" value="F:metal ion binding"/>
    <property type="evidence" value="ECO:0007669"/>
    <property type="project" value="UniProtKB-KW"/>
</dbReference>
<feature type="binding site" evidence="8">
    <location>
        <position position="418"/>
    </location>
    <ligand>
        <name>[4Fe-4S] cluster</name>
        <dbReference type="ChEBI" id="CHEBI:49883"/>
        <label>1</label>
    </ligand>
</feature>
<dbReference type="STRING" id="288004.AL038_03665"/>
<feature type="binding site" evidence="8">
    <location>
        <position position="379"/>
    </location>
    <ligand>
        <name>[4Fe-4S] cluster</name>
        <dbReference type="ChEBI" id="CHEBI:49883"/>
        <label>2</label>
    </ligand>
</feature>
<dbReference type="GO" id="GO:0009055">
    <property type="term" value="F:electron transfer activity"/>
    <property type="evidence" value="ECO:0007669"/>
    <property type="project" value="InterPro"/>
</dbReference>
<keyword evidence="8" id="KW-1278">Translocase</keyword>
<feature type="binding site" evidence="8">
    <location>
        <position position="369"/>
    </location>
    <ligand>
        <name>[4Fe-4S] cluster</name>
        <dbReference type="ChEBI" id="CHEBI:49883"/>
        <label>1</label>
    </ligand>
</feature>
<dbReference type="Pfam" id="PF13375">
    <property type="entry name" value="RnfC_N"/>
    <property type="match status" value="1"/>
</dbReference>